<dbReference type="SMR" id="A0A3R7MJX2"/>
<dbReference type="FunFam" id="2.40.10.10:FF:000005">
    <property type="entry name" value="Serine protease 37"/>
    <property type="match status" value="1"/>
</dbReference>
<dbReference type="Gene3D" id="2.40.10.10">
    <property type="entry name" value="Trypsin-like serine proteases"/>
    <property type="match status" value="1"/>
</dbReference>
<dbReference type="PROSITE" id="PS00134">
    <property type="entry name" value="TRYPSIN_HIS"/>
    <property type="match status" value="1"/>
</dbReference>
<dbReference type="PANTHER" id="PTHR24264">
    <property type="entry name" value="TRYPSIN-RELATED"/>
    <property type="match status" value="1"/>
</dbReference>
<dbReference type="PROSITE" id="PS50240">
    <property type="entry name" value="TRYPSIN_DOM"/>
    <property type="match status" value="1"/>
</dbReference>
<dbReference type="OrthoDB" id="60866at2759"/>
<evidence type="ECO:0000256" key="2">
    <source>
        <dbReference type="ARBA" id="ARBA00022525"/>
    </source>
</evidence>
<keyword evidence="3" id="KW-0645">Protease</keyword>
<feature type="domain" description="Peptidase S1" evidence="8">
    <location>
        <begin position="95"/>
        <end position="308"/>
    </location>
</feature>
<dbReference type="AlphaFoldDB" id="A0A3R7MJX2"/>
<proteinExistence type="predicted"/>
<dbReference type="Pfam" id="PF00089">
    <property type="entry name" value="Trypsin"/>
    <property type="match status" value="1"/>
</dbReference>
<dbReference type="CDD" id="cd00190">
    <property type="entry name" value="Tryp_SPc"/>
    <property type="match status" value="1"/>
</dbReference>
<evidence type="ECO:0000256" key="3">
    <source>
        <dbReference type="ARBA" id="ARBA00022670"/>
    </source>
</evidence>
<accession>A0A3R7MJX2</accession>
<dbReference type="PRINTS" id="PR00722">
    <property type="entry name" value="CHYMOTRYPSIN"/>
</dbReference>
<dbReference type="GO" id="GO:0005615">
    <property type="term" value="C:extracellular space"/>
    <property type="evidence" value="ECO:0007669"/>
    <property type="project" value="TreeGrafter"/>
</dbReference>
<evidence type="ECO:0000313" key="10">
    <source>
        <dbReference type="Proteomes" id="UP000283509"/>
    </source>
</evidence>
<protein>
    <submittedName>
        <fullName evidence="9">Granzyme B</fullName>
    </submittedName>
</protein>
<evidence type="ECO:0000256" key="1">
    <source>
        <dbReference type="ARBA" id="ARBA00004613"/>
    </source>
</evidence>
<dbReference type="InterPro" id="IPR043504">
    <property type="entry name" value="Peptidase_S1_PA_chymotrypsin"/>
</dbReference>
<dbReference type="InterPro" id="IPR001254">
    <property type="entry name" value="Trypsin_dom"/>
</dbReference>
<keyword evidence="2" id="KW-0964">Secreted</keyword>
<dbReference type="InterPro" id="IPR001314">
    <property type="entry name" value="Peptidase_S1A"/>
</dbReference>
<comment type="subcellular location">
    <subcellularLocation>
        <location evidence="1">Secreted</location>
    </subcellularLocation>
</comment>
<keyword evidence="4" id="KW-0378">Hydrolase</keyword>
<dbReference type="EMBL" id="QCYY01000643">
    <property type="protein sequence ID" value="ROT83712.1"/>
    <property type="molecule type" value="Genomic_DNA"/>
</dbReference>
<dbReference type="SMART" id="SM00020">
    <property type="entry name" value="Tryp_SPc"/>
    <property type="match status" value="1"/>
</dbReference>
<evidence type="ECO:0000313" key="9">
    <source>
        <dbReference type="EMBL" id="ROT83712.1"/>
    </source>
</evidence>
<dbReference type="SUPFAM" id="SSF50494">
    <property type="entry name" value="Trypsin-like serine proteases"/>
    <property type="match status" value="1"/>
</dbReference>
<reference evidence="9 10" key="1">
    <citation type="submission" date="2018-04" db="EMBL/GenBank/DDBJ databases">
        <authorList>
            <person name="Zhang X."/>
            <person name="Yuan J."/>
            <person name="Li F."/>
            <person name="Xiang J."/>
        </authorList>
    </citation>
    <scope>NUCLEOTIDE SEQUENCE [LARGE SCALE GENOMIC DNA]</scope>
    <source>
        <tissue evidence="9">Muscle</tissue>
    </source>
</reference>
<reference evidence="9 10" key="2">
    <citation type="submission" date="2019-01" db="EMBL/GenBank/DDBJ databases">
        <title>The decoding of complex shrimp genome reveals the adaptation for benthos swimmer, frequently molting mechanism and breeding impact on genome.</title>
        <authorList>
            <person name="Sun Y."/>
            <person name="Gao Y."/>
            <person name="Yu Y."/>
        </authorList>
    </citation>
    <scope>NUCLEOTIDE SEQUENCE [LARGE SCALE GENOMIC DNA]</scope>
    <source>
        <tissue evidence="9">Muscle</tissue>
    </source>
</reference>
<keyword evidence="6" id="KW-1015">Disulfide bond</keyword>
<comment type="caution">
    <text evidence="9">The sequence shown here is derived from an EMBL/GenBank/DDBJ whole genome shotgun (WGS) entry which is preliminary data.</text>
</comment>
<dbReference type="InterPro" id="IPR018114">
    <property type="entry name" value="TRYPSIN_HIS"/>
</dbReference>
<evidence type="ECO:0000256" key="5">
    <source>
        <dbReference type="ARBA" id="ARBA00022825"/>
    </source>
</evidence>
<organism evidence="9 10">
    <name type="scientific">Penaeus vannamei</name>
    <name type="common">Whiteleg shrimp</name>
    <name type="synonym">Litopenaeus vannamei</name>
    <dbReference type="NCBI Taxonomy" id="6689"/>
    <lineage>
        <taxon>Eukaryota</taxon>
        <taxon>Metazoa</taxon>
        <taxon>Ecdysozoa</taxon>
        <taxon>Arthropoda</taxon>
        <taxon>Crustacea</taxon>
        <taxon>Multicrustacea</taxon>
        <taxon>Malacostraca</taxon>
        <taxon>Eumalacostraca</taxon>
        <taxon>Eucarida</taxon>
        <taxon>Decapoda</taxon>
        <taxon>Dendrobranchiata</taxon>
        <taxon>Penaeoidea</taxon>
        <taxon>Penaeidae</taxon>
        <taxon>Penaeus</taxon>
    </lineage>
</organism>
<evidence type="ECO:0000256" key="6">
    <source>
        <dbReference type="ARBA" id="ARBA00023157"/>
    </source>
</evidence>
<dbReference type="GO" id="GO:0006508">
    <property type="term" value="P:proteolysis"/>
    <property type="evidence" value="ECO:0007669"/>
    <property type="project" value="UniProtKB-KW"/>
</dbReference>
<dbReference type="STRING" id="6689.A0A3R7MJX2"/>
<gene>
    <name evidence="9" type="ORF">C7M84_023115</name>
</gene>
<dbReference type="InterPro" id="IPR050127">
    <property type="entry name" value="Serine_Proteases_S1"/>
</dbReference>
<name>A0A3R7MJX2_PENVA</name>
<dbReference type="PANTHER" id="PTHR24264:SF65">
    <property type="entry name" value="SRCR DOMAIN-CONTAINING PROTEIN"/>
    <property type="match status" value="1"/>
</dbReference>
<keyword evidence="10" id="KW-1185">Reference proteome</keyword>
<sequence length="308" mass="33239">MPRTTNPRTMNEAATATTAVSAIGVFLDALSECQEVLQCLRIALALPPKVDESRGGPRLLLPQRALDGGTGGEDQPGMQGVEVPAEGPPLHGTRIVGGFEAEPYERGYQAFLSGGGGVCGAAVISELFVLTAAHCIPKKSDARMTVTVGIHDRRVKEDFTQTIPVAKTFVHPRYKPKEGHLKGDIALLKLEEKVHMNDKVFPIKLPTRNVDEYMEVVVTGWGRTLSEVTKPLTTLQEIVTRTIPLKECENYFRWVDKSIFCTTAANWDVGPCNGDSGGPAMHEGYLVGLVSFSTKGSSMNEIFGGGLS</sequence>
<evidence type="ECO:0000256" key="4">
    <source>
        <dbReference type="ARBA" id="ARBA00022801"/>
    </source>
</evidence>
<keyword evidence="5" id="KW-0720">Serine protease</keyword>
<evidence type="ECO:0000256" key="7">
    <source>
        <dbReference type="SAM" id="MobiDB-lite"/>
    </source>
</evidence>
<dbReference type="GO" id="GO:0004252">
    <property type="term" value="F:serine-type endopeptidase activity"/>
    <property type="evidence" value="ECO:0007669"/>
    <property type="project" value="InterPro"/>
</dbReference>
<feature type="region of interest" description="Disordered" evidence="7">
    <location>
        <begin position="53"/>
        <end position="89"/>
    </location>
</feature>
<evidence type="ECO:0000259" key="8">
    <source>
        <dbReference type="PROSITE" id="PS50240"/>
    </source>
</evidence>
<dbReference type="InterPro" id="IPR009003">
    <property type="entry name" value="Peptidase_S1_PA"/>
</dbReference>
<dbReference type="Proteomes" id="UP000283509">
    <property type="component" value="Unassembled WGS sequence"/>
</dbReference>